<dbReference type="AlphaFoldDB" id="A0A2J6RLR6"/>
<dbReference type="Pfam" id="PF26639">
    <property type="entry name" value="Het-6_barrel"/>
    <property type="match status" value="1"/>
</dbReference>
<dbReference type="STRING" id="1149755.A0A2J6RLR6"/>
<reference evidence="2 3" key="1">
    <citation type="submission" date="2016-04" db="EMBL/GenBank/DDBJ databases">
        <title>A degradative enzymes factory behind the ericoid mycorrhizal symbiosis.</title>
        <authorList>
            <consortium name="DOE Joint Genome Institute"/>
            <person name="Martino E."/>
            <person name="Morin E."/>
            <person name="Grelet G."/>
            <person name="Kuo A."/>
            <person name="Kohler A."/>
            <person name="Daghino S."/>
            <person name="Barry K."/>
            <person name="Choi C."/>
            <person name="Cichocki N."/>
            <person name="Clum A."/>
            <person name="Copeland A."/>
            <person name="Hainaut M."/>
            <person name="Haridas S."/>
            <person name="Labutti K."/>
            <person name="Lindquist E."/>
            <person name="Lipzen A."/>
            <person name="Khouja H.-R."/>
            <person name="Murat C."/>
            <person name="Ohm R."/>
            <person name="Olson A."/>
            <person name="Spatafora J."/>
            <person name="Veneault-Fourrey C."/>
            <person name="Henrissat B."/>
            <person name="Grigoriev I."/>
            <person name="Martin F."/>
            <person name="Perotto S."/>
        </authorList>
    </citation>
    <scope>NUCLEOTIDE SEQUENCE [LARGE SCALE GENOMIC DNA]</scope>
    <source>
        <strain evidence="2 3">F</strain>
    </source>
</reference>
<evidence type="ECO:0000313" key="3">
    <source>
        <dbReference type="Proteomes" id="UP000235786"/>
    </source>
</evidence>
<feature type="domain" description="Heterokaryon incompatibility" evidence="1">
    <location>
        <begin position="116"/>
        <end position="283"/>
    </location>
</feature>
<dbReference type="Proteomes" id="UP000235786">
    <property type="component" value="Unassembled WGS sequence"/>
</dbReference>
<evidence type="ECO:0000313" key="2">
    <source>
        <dbReference type="EMBL" id="PMD39447.1"/>
    </source>
</evidence>
<dbReference type="Pfam" id="PF06985">
    <property type="entry name" value="HET"/>
    <property type="match status" value="1"/>
</dbReference>
<gene>
    <name evidence="2" type="ORF">L207DRAFT_634040</name>
</gene>
<name>A0A2J6RLR6_HYAVF</name>
<dbReference type="InterPro" id="IPR010730">
    <property type="entry name" value="HET"/>
</dbReference>
<dbReference type="PANTHER" id="PTHR24148:SF73">
    <property type="entry name" value="HET DOMAIN PROTEIN (AFU_ORTHOLOGUE AFUA_8G01020)"/>
    <property type="match status" value="1"/>
</dbReference>
<evidence type="ECO:0000259" key="1">
    <source>
        <dbReference type="Pfam" id="PF06985"/>
    </source>
</evidence>
<protein>
    <submittedName>
        <fullName evidence="2">HET-domain-containing protein</fullName>
    </submittedName>
</protein>
<dbReference type="OrthoDB" id="4850726at2759"/>
<sequence>MAAYSYKALNTESKEMRLARLHPGKGNDQICLDIFHRSLKQPTRRVKTRDTLTKLQKTLPQDRVVKETLDGRYIFDYKGTDITQSSWDHPVEGVDRASYELQEDDYLPGPGYTPEYDALSYTWASELPSAKANVSGSAISGSDFVAEIELGGNLASALNHLRYEDKSRVLWIDAICINQKDAAERNIQVKRMGSIYSFAQRVVVWLGPEGEDSTHALSKLQSIAMQVELTIDNSLHATPGASKPDWYHPFSPSHRDEFDDRTWSSLKSLFNRAWFSRVWVTQEVALANRFAVLHCGAYYLPWLDFRKAIGILRANMYTPEDVKSILDPHVPGIPPSTMRPLSRLLKFVRRRNCQIPHDKVYGILSLASPELSSSIEPKYEEPAARVFIDVSLAQLNLTKRLELLQYCSFAEQYPDTPSWVPNWESGPRTLLFGLRTGHFRQASGQSSAQYSLLSDDTLQVAGISCARVESVGADADGDFDQVFDVIRSWEPEGLGEDNYKPGGLMLDAFLEAVFQGCLKDRFLRAVSWPELSELRQHYIALLSGIDRRAEILKYLKNGVAEAARFFTTKEGYFGVAQRDVSKGDIVCIILGCDMPLLIRPAVELKDTFHLVGICFVPGLLDGESLLGRLPDKWKLQMIFEDGSYVPTYMDTSTGHSQSEDPRLQPLDPNWVKIIRERSQDDPYFLQLFKNTQTNQIMNSDPRLPSALEERGVILENFKLV</sequence>
<organism evidence="2 3">
    <name type="scientific">Hyaloscypha variabilis (strain UAMH 11265 / GT02V1 / F)</name>
    <name type="common">Meliniomyces variabilis</name>
    <dbReference type="NCBI Taxonomy" id="1149755"/>
    <lineage>
        <taxon>Eukaryota</taxon>
        <taxon>Fungi</taxon>
        <taxon>Dikarya</taxon>
        <taxon>Ascomycota</taxon>
        <taxon>Pezizomycotina</taxon>
        <taxon>Leotiomycetes</taxon>
        <taxon>Helotiales</taxon>
        <taxon>Hyaloscyphaceae</taxon>
        <taxon>Hyaloscypha</taxon>
        <taxon>Hyaloscypha variabilis</taxon>
    </lineage>
</organism>
<dbReference type="PANTHER" id="PTHR24148">
    <property type="entry name" value="ANKYRIN REPEAT DOMAIN-CONTAINING PROTEIN 39 HOMOLOG-RELATED"/>
    <property type="match status" value="1"/>
</dbReference>
<dbReference type="EMBL" id="KZ613946">
    <property type="protein sequence ID" value="PMD39447.1"/>
    <property type="molecule type" value="Genomic_DNA"/>
</dbReference>
<accession>A0A2J6RLR6</accession>
<dbReference type="InterPro" id="IPR052895">
    <property type="entry name" value="HetReg/Transcr_Mod"/>
</dbReference>
<proteinExistence type="predicted"/>
<keyword evidence="3" id="KW-1185">Reference proteome</keyword>